<protein>
    <recommendedName>
        <fullName evidence="4">Lipoprotein</fullName>
    </recommendedName>
</protein>
<dbReference type="HOGENOM" id="CLU_1465966_0_0_7"/>
<dbReference type="AlphaFoldDB" id="C7LTQ8"/>
<gene>
    <name evidence="2" type="ordered locus">Dbac_0216</name>
</gene>
<dbReference type="EMBL" id="CP001629">
    <property type="protein sequence ID" value="ACU88343.1"/>
    <property type="molecule type" value="Genomic_DNA"/>
</dbReference>
<feature type="signal peptide" evidence="1">
    <location>
        <begin position="1"/>
        <end position="28"/>
    </location>
</feature>
<sequence>MRIKISNPLCPIKLFLVAVIIASSAGCAKFTKYEYVSHVFPLDDGNELVISTFASGYPNIKSRISFLYKELYAPQSVYFQFFVREAGVTGGRNPNIESILVRNFSYEFPGQASVVLIQDYPDGFWQQGQRDYDSENLEPVPCVDGWHVRVKFDLVLNGRAFKGEHILYAREVSKVYPLIFDALR</sequence>
<evidence type="ECO:0000256" key="1">
    <source>
        <dbReference type="SAM" id="SignalP"/>
    </source>
</evidence>
<organism evidence="2 3">
    <name type="scientific">Desulfomicrobium baculatum (strain DSM 4028 / VKM B-1378 / X)</name>
    <name type="common">Desulfovibrio baculatus</name>
    <dbReference type="NCBI Taxonomy" id="525897"/>
    <lineage>
        <taxon>Bacteria</taxon>
        <taxon>Pseudomonadati</taxon>
        <taxon>Thermodesulfobacteriota</taxon>
        <taxon>Desulfovibrionia</taxon>
        <taxon>Desulfovibrionales</taxon>
        <taxon>Desulfomicrobiaceae</taxon>
        <taxon>Desulfomicrobium</taxon>
    </lineage>
</organism>
<evidence type="ECO:0000313" key="2">
    <source>
        <dbReference type="EMBL" id="ACU88343.1"/>
    </source>
</evidence>
<name>C7LTQ8_DESBD</name>
<feature type="chain" id="PRO_5002977975" description="Lipoprotein" evidence="1">
    <location>
        <begin position="29"/>
        <end position="184"/>
    </location>
</feature>
<keyword evidence="1" id="KW-0732">Signal</keyword>
<dbReference type="STRING" id="525897.Dbac_0216"/>
<accession>C7LTQ8</accession>
<evidence type="ECO:0008006" key="4">
    <source>
        <dbReference type="Google" id="ProtNLM"/>
    </source>
</evidence>
<keyword evidence="3" id="KW-1185">Reference proteome</keyword>
<proteinExistence type="predicted"/>
<dbReference type="PROSITE" id="PS51257">
    <property type="entry name" value="PROKAR_LIPOPROTEIN"/>
    <property type="match status" value="1"/>
</dbReference>
<dbReference type="Proteomes" id="UP000002216">
    <property type="component" value="Chromosome"/>
</dbReference>
<reference evidence="2 3" key="1">
    <citation type="journal article" date="2009" name="Stand. Genomic Sci.">
        <title>Complete genome sequence of Desulfomicrobium baculatum type strain (X).</title>
        <authorList>
            <person name="Copeland A."/>
            <person name="Spring S."/>
            <person name="Goker M."/>
            <person name="Schneider S."/>
            <person name="Lapidus A."/>
            <person name="Del Rio T.G."/>
            <person name="Tice H."/>
            <person name="Cheng J.F."/>
            <person name="Chen F."/>
            <person name="Nolan M."/>
            <person name="Bruce D."/>
            <person name="Goodwin L."/>
            <person name="Pitluck S."/>
            <person name="Ivanova N."/>
            <person name="Mavrommatis K."/>
            <person name="Ovchinnikova G."/>
            <person name="Pati A."/>
            <person name="Chen A."/>
            <person name="Palaniappan K."/>
            <person name="Land M."/>
            <person name="Hauser L."/>
            <person name="Chang Y.J."/>
            <person name="Jeffries C.C."/>
            <person name="Meincke L."/>
            <person name="Sims D."/>
            <person name="Brettin T."/>
            <person name="Detter J.C."/>
            <person name="Han C."/>
            <person name="Chain P."/>
            <person name="Bristow J."/>
            <person name="Eisen J.A."/>
            <person name="Markowitz V."/>
            <person name="Hugenholtz P."/>
            <person name="Kyrpides N.C."/>
            <person name="Klenk H.P."/>
            <person name="Lucas S."/>
        </authorList>
    </citation>
    <scope>NUCLEOTIDE SEQUENCE [LARGE SCALE GENOMIC DNA]</scope>
    <source>
        <strain evidence="3">DSM 4028 / VKM B-1378 / X</strain>
    </source>
</reference>
<evidence type="ECO:0000313" key="3">
    <source>
        <dbReference type="Proteomes" id="UP000002216"/>
    </source>
</evidence>
<dbReference type="KEGG" id="dba:Dbac_0216"/>